<dbReference type="GO" id="GO:0016020">
    <property type="term" value="C:membrane"/>
    <property type="evidence" value="ECO:0007669"/>
    <property type="project" value="InterPro"/>
</dbReference>
<dbReference type="GO" id="GO:0000270">
    <property type="term" value="P:peptidoglycan metabolic process"/>
    <property type="evidence" value="ECO:0007669"/>
    <property type="project" value="InterPro"/>
</dbReference>
<accession>Q30VC3</accession>
<dbReference type="PANTHER" id="PTHR33734">
    <property type="entry name" value="LYSM DOMAIN-CONTAINING GPI-ANCHORED PROTEIN 2"/>
    <property type="match status" value="1"/>
</dbReference>
<dbReference type="Pfam" id="PF01464">
    <property type="entry name" value="SLT"/>
    <property type="match status" value="1"/>
</dbReference>
<feature type="domain" description="LysM" evidence="2">
    <location>
        <begin position="365"/>
        <end position="408"/>
    </location>
</feature>
<dbReference type="RefSeq" id="WP_011369255.1">
    <property type="nucleotide sequence ID" value="NC_007519.1"/>
</dbReference>
<dbReference type="Gene3D" id="1.10.530.10">
    <property type="match status" value="1"/>
</dbReference>
<organism evidence="3 4">
    <name type="scientific">Oleidesulfovibrio alaskensis (strain ATCC BAA-1058 / DSM 17464 / G20)</name>
    <name type="common">Desulfovibrio alaskensis</name>
    <dbReference type="NCBI Taxonomy" id="207559"/>
    <lineage>
        <taxon>Bacteria</taxon>
        <taxon>Pseudomonadati</taxon>
        <taxon>Thermodesulfobacteriota</taxon>
        <taxon>Desulfovibrionia</taxon>
        <taxon>Desulfovibrionales</taxon>
        <taxon>Desulfovibrionaceae</taxon>
        <taxon>Oleidesulfovibrio</taxon>
    </lineage>
</organism>
<dbReference type="PROSITE" id="PS51257">
    <property type="entry name" value="PROKAR_LIPOPROTEIN"/>
    <property type="match status" value="1"/>
</dbReference>
<dbReference type="STRING" id="207559.Dde_3580"/>
<dbReference type="PANTHER" id="PTHR33734:SF22">
    <property type="entry name" value="MEMBRANE-BOUND LYTIC MUREIN TRANSGLYCOSYLASE D"/>
    <property type="match status" value="1"/>
</dbReference>
<dbReference type="Proteomes" id="UP000002710">
    <property type="component" value="Chromosome"/>
</dbReference>
<dbReference type="HOGENOM" id="CLU_009520_1_3_7"/>
<name>Q30VC3_OLEA2</name>
<dbReference type="InterPro" id="IPR036779">
    <property type="entry name" value="LysM_dom_sf"/>
</dbReference>
<dbReference type="InterPro" id="IPR018392">
    <property type="entry name" value="LysM"/>
</dbReference>
<dbReference type="CAZy" id="CBM50">
    <property type="family name" value="Carbohydrate-Binding Module Family 50"/>
</dbReference>
<dbReference type="Gene3D" id="3.10.350.10">
    <property type="entry name" value="LysM domain"/>
    <property type="match status" value="3"/>
</dbReference>
<feature type="domain" description="LysM" evidence="2">
    <location>
        <begin position="432"/>
        <end position="475"/>
    </location>
</feature>
<evidence type="ECO:0000313" key="4">
    <source>
        <dbReference type="Proteomes" id="UP000002710"/>
    </source>
</evidence>
<dbReference type="EMBL" id="CP000112">
    <property type="protein sequence ID" value="ABB40373.1"/>
    <property type="molecule type" value="Genomic_DNA"/>
</dbReference>
<dbReference type="InterPro" id="IPR000189">
    <property type="entry name" value="Transglyc_AS"/>
</dbReference>
<dbReference type="CDD" id="cd16894">
    <property type="entry name" value="MltD-like"/>
    <property type="match status" value="1"/>
</dbReference>
<dbReference type="GO" id="GO:0008932">
    <property type="term" value="F:lytic endotransglycosylase activity"/>
    <property type="evidence" value="ECO:0007669"/>
    <property type="project" value="TreeGrafter"/>
</dbReference>
<dbReference type="AlphaFoldDB" id="Q30VC3"/>
<feature type="domain" description="LysM" evidence="2">
    <location>
        <begin position="497"/>
        <end position="541"/>
    </location>
</feature>
<dbReference type="eggNOG" id="COG1388">
    <property type="taxonomic scope" value="Bacteria"/>
</dbReference>
<dbReference type="Pfam" id="PF01476">
    <property type="entry name" value="LysM"/>
    <property type="match status" value="3"/>
</dbReference>
<reference evidence="3 4" key="1">
    <citation type="journal article" date="2011" name="J. Bacteriol.">
        <title>Complete genome sequence and updated annotation of Desulfovibrio alaskensis G20.</title>
        <authorList>
            <person name="Hauser L.J."/>
            <person name="Land M.L."/>
            <person name="Brown S.D."/>
            <person name="Larimer F."/>
            <person name="Keller K.L."/>
            <person name="Rapp-Giles B.J."/>
            <person name="Price M.N."/>
            <person name="Lin M."/>
            <person name="Bruce D.C."/>
            <person name="Detter J.C."/>
            <person name="Tapia R."/>
            <person name="Han C.S."/>
            <person name="Goodwin L.A."/>
            <person name="Cheng J.F."/>
            <person name="Pitluck S."/>
            <person name="Copeland A."/>
            <person name="Lucas S."/>
            <person name="Nolan M."/>
            <person name="Lapidus A.L."/>
            <person name="Palumbo A.V."/>
            <person name="Wall J.D."/>
        </authorList>
    </citation>
    <scope>NUCLEOTIDE SEQUENCE [LARGE SCALE GENOMIC DNA]</scope>
    <source>
        <strain evidence="4">ATCC BAA 1058 / DSM 17464 / G20</strain>
    </source>
</reference>
<dbReference type="KEGG" id="dde:Dde_3580"/>
<dbReference type="InterPro" id="IPR008258">
    <property type="entry name" value="Transglycosylase_SLT_dom_1"/>
</dbReference>
<dbReference type="InterPro" id="IPR023346">
    <property type="entry name" value="Lysozyme-like_dom_sf"/>
</dbReference>
<gene>
    <name evidence="3" type="ordered locus">Dde_3580</name>
</gene>
<dbReference type="SMART" id="SM00257">
    <property type="entry name" value="LysM"/>
    <property type="match status" value="3"/>
</dbReference>
<proteinExistence type="inferred from homology"/>
<dbReference type="CAZy" id="GH23">
    <property type="family name" value="Glycoside Hydrolase Family 23"/>
</dbReference>
<dbReference type="SUPFAM" id="SSF54106">
    <property type="entry name" value="LysM domain"/>
    <property type="match status" value="3"/>
</dbReference>
<keyword evidence="4" id="KW-1185">Reference proteome</keyword>
<comment type="similarity">
    <text evidence="1">Belongs to the transglycosylase Slt family.</text>
</comment>
<evidence type="ECO:0000259" key="2">
    <source>
        <dbReference type="PROSITE" id="PS51782"/>
    </source>
</evidence>
<evidence type="ECO:0000313" key="3">
    <source>
        <dbReference type="EMBL" id="ABB40373.1"/>
    </source>
</evidence>
<dbReference type="CDD" id="cd00118">
    <property type="entry name" value="LysM"/>
    <property type="match status" value="3"/>
</dbReference>
<dbReference type="PROSITE" id="PS00922">
    <property type="entry name" value="TRANSGLYCOSYLASE"/>
    <property type="match status" value="1"/>
</dbReference>
<dbReference type="SUPFAM" id="SSF53955">
    <property type="entry name" value="Lysozyme-like"/>
    <property type="match status" value="1"/>
</dbReference>
<sequence length="544" mass="61247">MHIFSRGFAPGRAGVLALLVLMLAGGGCVSKNSPQPELPPVAEVQACPAPLQEQDASISDAEEVVEIEVPPADDNQPLTVEEEQALLTQLDIDIEMDESDRSVVESYIKYFTHRARGSFERYLERAEVYLPAAREVFRQKGLPEELVYLAFVESGFNPNAYSRAGAAGVWQFMPFTGRKYGLRYDWWIDERRDPYKSAEAAANYLSWLYAEFGDWYLALAAYNAGEGKIGRAIAGTGAESFFELTSQNHKLSHRKQLRRETRHYVPKFIAIVKIMRNLEELGFKPLRLDCAPELNPLQVKGGTDLLALADAAGMKWDDFKKYNTAFLRYVTPPDAETTVYVTPAAKSGALAFLAKPESRPYAGWADYKVRSGDSWYRISRRYGVPVSVLKKVNQKKSNLLRPGERLMIPRTGSGRIPSSPMQETRALAQKRGDYVVSQGDTLYDIARNYGLTVATLKQANGLRSSMLRPGQKLYIPGQTRAQEARTRKDAEQARKAVVYRVRTGDSLWAIAQRFNVSYNELMRWNNLGRRSIIRPGDKLTLYVD</sequence>
<protein>
    <submittedName>
        <fullName evidence="3">Lytic transglycosylase catalytic</fullName>
    </submittedName>
</protein>
<evidence type="ECO:0000256" key="1">
    <source>
        <dbReference type="ARBA" id="ARBA00007734"/>
    </source>
</evidence>
<dbReference type="PROSITE" id="PS51782">
    <property type="entry name" value="LYSM"/>
    <property type="match status" value="3"/>
</dbReference>
<dbReference type="eggNOG" id="COG0741">
    <property type="taxonomic scope" value="Bacteria"/>
</dbReference>